<protein>
    <submittedName>
        <fullName evidence="1">Uncharacterized protein</fullName>
    </submittedName>
</protein>
<proteinExistence type="predicted"/>
<dbReference type="AlphaFoldDB" id="A0A0A8ZE61"/>
<reference evidence="1" key="1">
    <citation type="submission" date="2014-09" db="EMBL/GenBank/DDBJ databases">
        <authorList>
            <person name="Magalhaes I.L.F."/>
            <person name="Oliveira U."/>
            <person name="Santos F.R."/>
            <person name="Vidigal T.H.D.A."/>
            <person name="Brescovit A.D."/>
            <person name="Santos A.J."/>
        </authorList>
    </citation>
    <scope>NUCLEOTIDE SEQUENCE</scope>
    <source>
        <tissue evidence="1">Shoot tissue taken approximately 20 cm above the soil surface</tissue>
    </source>
</reference>
<organism evidence="1">
    <name type="scientific">Arundo donax</name>
    <name type="common">Giant reed</name>
    <name type="synonym">Donax arundinaceus</name>
    <dbReference type="NCBI Taxonomy" id="35708"/>
    <lineage>
        <taxon>Eukaryota</taxon>
        <taxon>Viridiplantae</taxon>
        <taxon>Streptophyta</taxon>
        <taxon>Embryophyta</taxon>
        <taxon>Tracheophyta</taxon>
        <taxon>Spermatophyta</taxon>
        <taxon>Magnoliopsida</taxon>
        <taxon>Liliopsida</taxon>
        <taxon>Poales</taxon>
        <taxon>Poaceae</taxon>
        <taxon>PACMAD clade</taxon>
        <taxon>Arundinoideae</taxon>
        <taxon>Arundineae</taxon>
        <taxon>Arundo</taxon>
    </lineage>
</organism>
<name>A0A0A8ZE61_ARUDO</name>
<reference evidence="1" key="2">
    <citation type="journal article" date="2015" name="Data Brief">
        <title>Shoot transcriptome of the giant reed, Arundo donax.</title>
        <authorList>
            <person name="Barrero R.A."/>
            <person name="Guerrero F.D."/>
            <person name="Moolhuijzen P."/>
            <person name="Goolsby J.A."/>
            <person name="Tidwell J."/>
            <person name="Bellgard S.E."/>
            <person name="Bellgard M.I."/>
        </authorList>
    </citation>
    <scope>NUCLEOTIDE SEQUENCE</scope>
    <source>
        <tissue evidence="1">Shoot tissue taken approximately 20 cm above the soil surface</tissue>
    </source>
</reference>
<sequence>MYDGSVSLFGLATSLGSKSFALAVPFIRDSNTKCSLDRD</sequence>
<accession>A0A0A8ZE61</accession>
<evidence type="ECO:0000313" key="1">
    <source>
        <dbReference type="EMBL" id="JAD35978.1"/>
    </source>
</evidence>
<dbReference type="EMBL" id="GBRH01261917">
    <property type="protein sequence ID" value="JAD35978.1"/>
    <property type="molecule type" value="Transcribed_RNA"/>
</dbReference>